<evidence type="ECO:0000313" key="2">
    <source>
        <dbReference type="EMBL" id="CAE0838082.1"/>
    </source>
</evidence>
<accession>A0A7S4GII3</accession>
<dbReference type="AlphaFoldDB" id="A0A7S4GII3"/>
<evidence type="ECO:0000256" key="1">
    <source>
        <dbReference type="SAM" id="MobiDB-lite"/>
    </source>
</evidence>
<reference evidence="2" key="1">
    <citation type="submission" date="2021-01" db="EMBL/GenBank/DDBJ databases">
        <authorList>
            <person name="Corre E."/>
            <person name="Pelletier E."/>
            <person name="Niang G."/>
            <person name="Scheremetjew M."/>
            <person name="Finn R."/>
            <person name="Kale V."/>
            <person name="Holt S."/>
            <person name="Cochrane G."/>
            <person name="Meng A."/>
            <person name="Brown T."/>
            <person name="Cohen L."/>
        </authorList>
    </citation>
    <scope>NUCLEOTIDE SEQUENCE</scope>
    <source>
        <strain evidence="2">CCMP1594</strain>
    </source>
</reference>
<feature type="region of interest" description="Disordered" evidence="1">
    <location>
        <begin position="1"/>
        <end position="26"/>
    </location>
</feature>
<organism evidence="2">
    <name type="scientific">Eutreptiella gymnastica</name>
    <dbReference type="NCBI Taxonomy" id="73025"/>
    <lineage>
        <taxon>Eukaryota</taxon>
        <taxon>Discoba</taxon>
        <taxon>Euglenozoa</taxon>
        <taxon>Euglenida</taxon>
        <taxon>Spirocuta</taxon>
        <taxon>Euglenophyceae</taxon>
        <taxon>Eutreptiales</taxon>
        <taxon>Eutreptiaceae</taxon>
        <taxon>Eutreptiella</taxon>
    </lineage>
</organism>
<name>A0A7S4GII3_9EUGL</name>
<sequence>MEHKRRGSKNARAEYQRRGSISPQRGPFVHSLYHPAYRTSWLVSDDTFEHAVNALEHDTREQALEQGHEQLEKAKAGTGSPQEAFEALALEIGSVGMKLNPETDFNENFIFRNPSGIEDSLEQRCSLVTAMLELEDLGCRPIEVKFGPLEFMASITFVGLSPDQADQGMKWLQRLVARLPEDAPGCCGTSSKNPKRKALLKLIDAERRREVTSRKEHAFIAQNGRPHASGTMGFLEMRRDGHQMARKQIMIAHQNGKLCPYCHTWPSDGLRASQKLDVSSA</sequence>
<dbReference type="EMBL" id="HBJA01143772">
    <property type="protein sequence ID" value="CAE0838082.1"/>
    <property type="molecule type" value="Transcribed_RNA"/>
</dbReference>
<protein>
    <submittedName>
        <fullName evidence="2">Uncharacterized protein</fullName>
    </submittedName>
</protein>
<proteinExistence type="predicted"/>
<gene>
    <name evidence="2" type="ORF">EGYM00163_LOCUS49454</name>
</gene>